<feature type="region of interest" description="Disordered" evidence="1">
    <location>
        <begin position="44"/>
        <end position="71"/>
    </location>
</feature>
<reference evidence="2" key="1">
    <citation type="submission" date="2015-07" db="EMBL/GenBank/DDBJ databases">
        <title>MeaNS - Measles Nucleotide Surveillance Program.</title>
        <authorList>
            <person name="Tran T."/>
            <person name="Druce J."/>
        </authorList>
    </citation>
    <scope>NUCLEOTIDE SEQUENCE</scope>
    <source>
        <strain evidence="2">UCB-OBI-ISO-001</strain>
        <tissue evidence="2">Gonad</tissue>
    </source>
</reference>
<proteinExistence type="predicted"/>
<sequence length="92" mass="10202">MKLAETRQKLQDRQRIIALKTKKYEEETRRKSVGENSVVRSVGVVKSPKAAPSQLQQQRAGPTTNTLDTRSIPLPCFNVPLPTLSLPPPPPS</sequence>
<organism evidence="2">
    <name type="scientific">Octopus bimaculoides</name>
    <name type="common">California two-spotted octopus</name>
    <dbReference type="NCBI Taxonomy" id="37653"/>
    <lineage>
        <taxon>Eukaryota</taxon>
        <taxon>Metazoa</taxon>
        <taxon>Spiralia</taxon>
        <taxon>Lophotrochozoa</taxon>
        <taxon>Mollusca</taxon>
        <taxon>Cephalopoda</taxon>
        <taxon>Coleoidea</taxon>
        <taxon>Octopodiformes</taxon>
        <taxon>Octopoda</taxon>
        <taxon>Incirrata</taxon>
        <taxon>Octopodidae</taxon>
        <taxon>Octopus</taxon>
    </lineage>
</organism>
<accession>A0A0L8GJY0</accession>
<evidence type="ECO:0000256" key="1">
    <source>
        <dbReference type="SAM" id="MobiDB-lite"/>
    </source>
</evidence>
<protein>
    <submittedName>
        <fullName evidence="2">Uncharacterized protein</fullName>
    </submittedName>
</protein>
<feature type="compositionally biased region" description="Polar residues" evidence="1">
    <location>
        <begin position="53"/>
        <end position="69"/>
    </location>
</feature>
<dbReference type="AlphaFoldDB" id="A0A0L8GJY0"/>
<name>A0A0L8GJY0_OCTBM</name>
<dbReference type="OrthoDB" id="78358at2759"/>
<gene>
    <name evidence="2" type="ORF">OCBIM_22032417mg</name>
</gene>
<dbReference type="EMBL" id="KQ421533">
    <property type="protein sequence ID" value="KOF77159.1"/>
    <property type="molecule type" value="Genomic_DNA"/>
</dbReference>
<evidence type="ECO:0000313" key="2">
    <source>
        <dbReference type="EMBL" id="KOF77159.1"/>
    </source>
</evidence>